<dbReference type="InterPro" id="IPR046342">
    <property type="entry name" value="CBS_dom_sf"/>
</dbReference>
<accession>A0A6I4UHB4</accession>
<reference evidence="3 6" key="2">
    <citation type="submission" date="2023-07" db="EMBL/GenBank/DDBJ databases">
        <title>Genomic Encyclopedia of Type Strains, Phase IV (KMG-IV): sequencing the most valuable type-strain genomes for metagenomic binning, comparative biology and taxonomic classification.</title>
        <authorList>
            <person name="Goeker M."/>
        </authorList>
    </citation>
    <scope>NUCLEOTIDE SEQUENCE [LARGE SCALE GENOMIC DNA]</scope>
    <source>
        <strain evidence="3 6">DSM 14432</strain>
    </source>
</reference>
<proteinExistence type="predicted"/>
<feature type="domain" description="Nucleotidyl transferase" evidence="1">
    <location>
        <begin position="125"/>
        <end position="342"/>
    </location>
</feature>
<dbReference type="AlphaFoldDB" id="A0A6I4UHB4"/>
<dbReference type="Proteomes" id="UP001238601">
    <property type="component" value="Unassembled WGS sequence"/>
</dbReference>
<protein>
    <submittedName>
        <fullName evidence="4">NTP transferase domain-containing protein</fullName>
    </submittedName>
    <submittedName>
        <fullName evidence="3">dTDP-glucose pyrophosphorylase</fullName>
    </submittedName>
</protein>
<dbReference type="InterPro" id="IPR000644">
    <property type="entry name" value="CBS_dom"/>
</dbReference>
<evidence type="ECO:0000259" key="2">
    <source>
        <dbReference type="Pfam" id="PF00571"/>
    </source>
</evidence>
<name>A0A6I4UHB4_9SPHN</name>
<feature type="domain" description="CBS" evidence="2">
    <location>
        <begin position="13"/>
        <end position="54"/>
    </location>
</feature>
<sequence>MSVNNWRNALLGSEATIGDAIHSLNRSALQIALVIDGGDRLIGTITDGDVRRGMLRGYSLNTSVREVLHHDPLVVPPDVTREVVRAIMSANRIQQLPIVGADRNVLGLHLWDEFPGPVPRANLMVVMAGGKGTRLRPLTENCPKPMLPVAGKPILEHIVERAKRAGIERFVFSIHYLGHMIEDYFGDGAAWGVEIGYLREERPLGTGGALSLLQDRPTAPFLVTNGDVMTEVGYGDLVDYHMVHGAAATMAVRNHELKNPFGVVHTNGLDITGFEEKPIVNSHVNAGIYVIDPSALDCLEQGEHCDMPTLFGRLRDQSRRTIVFPLHEQWLDVGRPDDLNRARLISH</sequence>
<dbReference type="CDD" id="cd06426">
    <property type="entry name" value="NTP_transferase_like_2"/>
    <property type="match status" value="1"/>
</dbReference>
<reference evidence="4 5" key="1">
    <citation type="submission" date="2019-12" db="EMBL/GenBank/DDBJ databases">
        <title>Genomic-based taxomic classification of the family Erythrobacteraceae.</title>
        <authorList>
            <person name="Xu L."/>
        </authorList>
    </citation>
    <scope>NUCLEOTIDE SEQUENCE [LARGE SCALE GENOMIC DNA]</scope>
    <source>
        <strain evidence="4 5">CGMCC 1.8703</strain>
    </source>
</reference>
<evidence type="ECO:0000313" key="4">
    <source>
        <dbReference type="EMBL" id="MXP36895.1"/>
    </source>
</evidence>
<keyword evidence="4" id="KW-0808">Transferase</keyword>
<dbReference type="Pfam" id="PF00483">
    <property type="entry name" value="NTP_transferase"/>
    <property type="match status" value="1"/>
</dbReference>
<dbReference type="Pfam" id="PF00571">
    <property type="entry name" value="CBS"/>
    <property type="match status" value="2"/>
</dbReference>
<evidence type="ECO:0000313" key="3">
    <source>
        <dbReference type="EMBL" id="MDQ0567351.1"/>
    </source>
</evidence>
<comment type="caution">
    <text evidence="4">The sequence shown here is derived from an EMBL/GenBank/DDBJ whole genome shotgun (WGS) entry which is preliminary data.</text>
</comment>
<organism evidence="4 5">
    <name type="scientific">Qipengyuania citrea</name>
    <dbReference type="NCBI Taxonomy" id="225971"/>
    <lineage>
        <taxon>Bacteria</taxon>
        <taxon>Pseudomonadati</taxon>
        <taxon>Pseudomonadota</taxon>
        <taxon>Alphaproteobacteria</taxon>
        <taxon>Sphingomonadales</taxon>
        <taxon>Erythrobacteraceae</taxon>
        <taxon>Qipengyuania</taxon>
    </lineage>
</organism>
<dbReference type="EMBL" id="WTYG01000008">
    <property type="protein sequence ID" value="MXP36895.1"/>
    <property type="molecule type" value="Genomic_DNA"/>
</dbReference>
<dbReference type="Gene3D" id="3.90.550.10">
    <property type="entry name" value="Spore Coat Polysaccharide Biosynthesis Protein SpsA, Chain A"/>
    <property type="match status" value="1"/>
</dbReference>
<dbReference type="GeneID" id="93687714"/>
<feature type="domain" description="CBS" evidence="2">
    <location>
        <begin position="64"/>
        <end position="107"/>
    </location>
</feature>
<evidence type="ECO:0000259" key="1">
    <source>
        <dbReference type="Pfam" id="PF00483"/>
    </source>
</evidence>
<evidence type="ECO:0000313" key="5">
    <source>
        <dbReference type="Proteomes" id="UP000439914"/>
    </source>
</evidence>
<dbReference type="PANTHER" id="PTHR22572">
    <property type="entry name" value="SUGAR-1-PHOSPHATE GUANYL TRANSFERASE"/>
    <property type="match status" value="1"/>
</dbReference>
<gene>
    <name evidence="4" type="ORF">GRI55_14180</name>
    <name evidence="3" type="ORF">QOZ97_002907</name>
</gene>
<dbReference type="Proteomes" id="UP000439914">
    <property type="component" value="Unassembled WGS sequence"/>
</dbReference>
<dbReference type="EMBL" id="JAUSWK010000007">
    <property type="protein sequence ID" value="MDQ0567351.1"/>
    <property type="molecule type" value="Genomic_DNA"/>
</dbReference>
<evidence type="ECO:0000313" key="6">
    <source>
        <dbReference type="Proteomes" id="UP001238601"/>
    </source>
</evidence>
<dbReference type="InterPro" id="IPR029044">
    <property type="entry name" value="Nucleotide-diphossugar_trans"/>
</dbReference>
<dbReference type="InterPro" id="IPR050486">
    <property type="entry name" value="Mannose-1P_guanyltransferase"/>
</dbReference>
<dbReference type="SUPFAM" id="SSF54631">
    <property type="entry name" value="CBS-domain pair"/>
    <property type="match status" value="1"/>
</dbReference>
<dbReference type="RefSeq" id="WP_160767587.1">
    <property type="nucleotide sequence ID" value="NZ_JAUSWK010000007.1"/>
</dbReference>
<dbReference type="InterPro" id="IPR005835">
    <property type="entry name" value="NTP_transferase_dom"/>
</dbReference>
<keyword evidence="6" id="KW-1185">Reference proteome</keyword>
<dbReference type="CDD" id="cd04607">
    <property type="entry name" value="CBS_pair_NTP_transferase_assoc"/>
    <property type="match status" value="1"/>
</dbReference>
<dbReference type="Gene3D" id="3.10.580.10">
    <property type="entry name" value="CBS-domain"/>
    <property type="match status" value="1"/>
</dbReference>
<dbReference type="SUPFAM" id="SSF53448">
    <property type="entry name" value="Nucleotide-diphospho-sugar transferases"/>
    <property type="match status" value="1"/>
</dbReference>
<dbReference type="GO" id="GO:0016740">
    <property type="term" value="F:transferase activity"/>
    <property type="evidence" value="ECO:0007669"/>
    <property type="project" value="UniProtKB-KW"/>
</dbReference>